<feature type="domain" description="DNA/pantothenate metabolism flavoprotein C-terminal" evidence="6">
    <location>
        <begin position="228"/>
        <end position="437"/>
    </location>
</feature>
<feature type="binding site" evidence="3">
    <location>
        <position position="331"/>
    </location>
    <ligand>
        <name>CTP</name>
        <dbReference type="ChEBI" id="CHEBI:37563"/>
    </ligand>
</feature>
<reference evidence="7 8" key="1">
    <citation type="submission" date="2020-01" db="EMBL/GenBank/DDBJ databases">
        <title>Whole-genome sequence of Heliobacterium undosum DSM 13378.</title>
        <authorList>
            <person name="Kyndt J.A."/>
            <person name="Meyer T.E."/>
        </authorList>
    </citation>
    <scope>NUCLEOTIDE SEQUENCE [LARGE SCALE GENOMIC DNA]</scope>
    <source>
        <strain evidence="7 8">DSM 13378</strain>
    </source>
</reference>
<dbReference type="Gene3D" id="3.40.50.10300">
    <property type="entry name" value="CoaB-like"/>
    <property type="match status" value="1"/>
</dbReference>
<dbReference type="SUPFAM" id="SSF52507">
    <property type="entry name" value="Homo-oligomeric flavin-containing Cys decarboxylases, HFCD"/>
    <property type="match status" value="1"/>
</dbReference>
<keyword evidence="3" id="KW-0511">Multifunctional enzyme</keyword>
<feature type="domain" description="Flavoprotein" evidence="5">
    <location>
        <begin position="19"/>
        <end position="189"/>
    </location>
</feature>
<comment type="pathway">
    <text evidence="3 4">Cofactor biosynthesis; coenzyme A biosynthesis; CoA from (R)-pantothenate: step 2/5.</text>
</comment>
<accession>A0A845L2I2</accession>
<evidence type="ECO:0000256" key="4">
    <source>
        <dbReference type="RuleBase" id="RU364078"/>
    </source>
</evidence>
<dbReference type="InterPro" id="IPR036551">
    <property type="entry name" value="Flavin_trans-like"/>
</dbReference>
<keyword evidence="3" id="KW-0479">Metal-binding</keyword>
<comment type="cofactor">
    <cofactor evidence="3">
        <name>Mg(2+)</name>
        <dbReference type="ChEBI" id="CHEBI:18420"/>
    </cofactor>
</comment>
<keyword evidence="3 4" id="KW-0288">FMN</keyword>
<dbReference type="RefSeq" id="WP_161255670.1">
    <property type="nucleotide sequence ID" value="NZ_WXEY01000003.1"/>
</dbReference>
<dbReference type="GO" id="GO:0046872">
    <property type="term" value="F:metal ion binding"/>
    <property type="evidence" value="ECO:0007669"/>
    <property type="project" value="UniProtKB-KW"/>
</dbReference>
<feature type="region of interest" description="Phosphopantothenate--cysteine ligase" evidence="3">
    <location>
        <begin position="233"/>
        <end position="444"/>
    </location>
</feature>
<dbReference type="GO" id="GO:0004632">
    <property type="term" value="F:phosphopantothenate--cysteine ligase activity"/>
    <property type="evidence" value="ECO:0007669"/>
    <property type="project" value="UniProtKB-UniRule"/>
</dbReference>
<dbReference type="OrthoDB" id="9802554at2"/>
<evidence type="ECO:0000313" key="8">
    <source>
        <dbReference type="Proteomes" id="UP000463470"/>
    </source>
</evidence>
<dbReference type="EC" id="4.1.1.36" evidence="3"/>
<proteinExistence type="inferred from homology"/>
<dbReference type="GO" id="GO:0004633">
    <property type="term" value="F:phosphopantothenoylcysteine decarboxylase activity"/>
    <property type="evidence" value="ECO:0007669"/>
    <property type="project" value="UniProtKB-UniRule"/>
</dbReference>
<comment type="catalytic activity">
    <reaction evidence="3 4">
        <text>N-[(R)-4-phosphopantothenoyl]-L-cysteine + H(+) = (R)-4'-phosphopantetheine + CO2</text>
        <dbReference type="Rhea" id="RHEA:16793"/>
        <dbReference type="ChEBI" id="CHEBI:15378"/>
        <dbReference type="ChEBI" id="CHEBI:16526"/>
        <dbReference type="ChEBI" id="CHEBI:59458"/>
        <dbReference type="ChEBI" id="CHEBI:61723"/>
        <dbReference type="EC" id="4.1.1.36"/>
    </reaction>
</comment>
<dbReference type="PANTHER" id="PTHR14359:SF6">
    <property type="entry name" value="PHOSPHOPANTOTHENOYLCYSTEINE DECARBOXYLASE"/>
    <property type="match status" value="1"/>
</dbReference>
<comment type="caution">
    <text evidence="3">Lacks conserved residue(s) required for the propagation of feature annotation.</text>
</comment>
<feature type="binding site" evidence="3">
    <location>
        <position position="383"/>
    </location>
    <ligand>
        <name>CTP</name>
        <dbReference type="ChEBI" id="CHEBI:37563"/>
    </ligand>
</feature>
<dbReference type="Proteomes" id="UP000463470">
    <property type="component" value="Unassembled WGS sequence"/>
</dbReference>
<evidence type="ECO:0000313" key="7">
    <source>
        <dbReference type="EMBL" id="MZP29044.1"/>
    </source>
</evidence>
<comment type="catalytic activity">
    <reaction evidence="3 4">
        <text>(R)-4'-phosphopantothenate + L-cysteine + CTP = N-[(R)-4-phosphopantothenoyl]-L-cysteine + CMP + diphosphate + H(+)</text>
        <dbReference type="Rhea" id="RHEA:19397"/>
        <dbReference type="ChEBI" id="CHEBI:10986"/>
        <dbReference type="ChEBI" id="CHEBI:15378"/>
        <dbReference type="ChEBI" id="CHEBI:33019"/>
        <dbReference type="ChEBI" id="CHEBI:35235"/>
        <dbReference type="ChEBI" id="CHEBI:37563"/>
        <dbReference type="ChEBI" id="CHEBI:59458"/>
        <dbReference type="ChEBI" id="CHEBI:60377"/>
        <dbReference type="EC" id="6.3.2.5"/>
    </reaction>
</comment>
<evidence type="ECO:0000256" key="1">
    <source>
        <dbReference type="ARBA" id="ARBA00022793"/>
    </source>
</evidence>
<comment type="cofactor">
    <cofactor evidence="3">
        <name>FMN</name>
        <dbReference type="ChEBI" id="CHEBI:58210"/>
    </cofactor>
    <text evidence="3">Binds 1 FMN per subunit.</text>
</comment>
<comment type="similarity">
    <text evidence="3 4">In the C-terminal section; belongs to the PPC synthetase family.</text>
</comment>
<dbReference type="NCBIfam" id="TIGR00521">
    <property type="entry name" value="coaBC_dfp"/>
    <property type="match status" value="2"/>
</dbReference>
<comment type="function">
    <text evidence="3">Catalyzes two sequential steps in the biosynthesis of coenzyme A. In the first step cysteine is conjugated to 4'-phosphopantothenate to form 4-phosphopantothenoylcysteine. In the second step the latter compound is decarboxylated to form 4'-phosphopantotheine.</text>
</comment>
<feature type="binding site" evidence="3">
    <location>
        <position position="379"/>
    </location>
    <ligand>
        <name>CTP</name>
        <dbReference type="ChEBI" id="CHEBI:37563"/>
    </ligand>
</feature>
<organism evidence="7 8">
    <name type="scientific">Heliomicrobium undosum</name>
    <dbReference type="NCBI Taxonomy" id="121734"/>
    <lineage>
        <taxon>Bacteria</taxon>
        <taxon>Bacillati</taxon>
        <taxon>Bacillota</taxon>
        <taxon>Clostridia</taxon>
        <taxon>Eubacteriales</taxon>
        <taxon>Heliobacteriaceae</taxon>
        <taxon>Heliomicrobium</taxon>
    </lineage>
</organism>
<gene>
    <name evidence="3 7" type="primary">coaBC</name>
    <name evidence="7" type="ORF">GTO91_04875</name>
</gene>
<dbReference type="GO" id="GO:0010181">
    <property type="term" value="F:FMN binding"/>
    <property type="evidence" value="ECO:0007669"/>
    <property type="project" value="UniProtKB-UniRule"/>
</dbReference>
<dbReference type="InterPro" id="IPR007085">
    <property type="entry name" value="DNA/pantothenate-metab_flavo_C"/>
</dbReference>
<evidence type="ECO:0000256" key="2">
    <source>
        <dbReference type="ARBA" id="ARBA00023239"/>
    </source>
</evidence>
<feature type="active site" description="Proton donor" evidence="3">
    <location>
        <position position="169"/>
    </location>
</feature>
<comment type="caution">
    <text evidence="7">The sequence shown here is derived from an EMBL/GenBank/DDBJ whole genome shotgun (WGS) entry which is preliminary data.</text>
</comment>
<dbReference type="EC" id="6.3.2.5" evidence="3"/>
<feature type="region of interest" description="Phosphopantothenoylcysteine decarboxylase" evidence="3">
    <location>
        <begin position="1"/>
        <end position="232"/>
    </location>
</feature>
<keyword evidence="3 4" id="KW-0436">Ligase</keyword>
<dbReference type="InterPro" id="IPR003382">
    <property type="entry name" value="Flavoprotein"/>
</dbReference>
<dbReference type="InterPro" id="IPR035929">
    <property type="entry name" value="CoaB-like_sf"/>
</dbReference>
<dbReference type="Pfam" id="PF02441">
    <property type="entry name" value="Flavoprotein"/>
    <property type="match status" value="1"/>
</dbReference>
<keyword evidence="3" id="KW-0460">Magnesium</keyword>
<protein>
    <recommendedName>
        <fullName evidence="3">Coenzyme A biosynthesis bifunctional protein CoaBC</fullName>
    </recommendedName>
    <alternativeName>
        <fullName evidence="3">DNA/pantothenate metabolism flavoprotein</fullName>
    </alternativeName>
    <alternativeName>
        <fullName evidence="3">Phosphopantothenoylcysteine synthetase/decarboxylase</fullName>
        <shortName evidence="3">PPCS-PPCDC</shortName>
    </alternativeName>
    <domain>
        <recommendedName>
            <fullName evidence="3">Phosphopantothenoylcysteine decarboxylase</fullName>
            <shortName evidence="3">PPC decarboxylase</shortName>
            <shortName evidence="3">PPC-DC</shortName>
            <ecNumber evidence="3">4.1.1.36</ecNumber>
        </recommendedName>
        <alternativeName>
            <fullName evidence="3">CoaC</fullName>
        </alternativeName>
    </domain>
    <domain>
        <recommendedName>
            <fullName evidence="3">Phosphopantothenate--cysteine ligase</fullName>
            <ecNumber evidence="3">6.3.2.5</ecNumber>
        </recommendedName>
        <alternativeName>
            <fullName evidence="3">CoaB</fullName>
        </alternativeName>
        <alternativeName>
            <fullName evidence="3">Phosphopantothenoylcysteine synthetase</fullName>
            <shortName evidence="3">PPC synthetase</shortName>
            <shortName evidence="3">PPC-S</shortName>
        </alternativeName>
    </domain>
</protein>
<dbReference type="AlphaFoldDB" id="A0A845L2I2"/>
<feature type="binding site" evidence="3">
    <location>
        <position position="321"/>
    </location>
    <ligand>
        <name>CTP</name>
        <dbReference type="ChEBI" id="CHEBI:37563"/>
    </ligand>
</feature>
<keyword evidence="1 3" id="KW-0210">Decarboxylase</keyword>
<dbReference type="GO" id="GO:0071513">
    <property type="term" value="C:phosphopantothenoylcysteine decarboxylase complex"/>
    <property type="evidence" value="ECO:0007669"/>
    <property type="project" value="TreeGrafter"/>
</dbReference>
<keyword evidence="2 3" id="KW-0456">Lyase</keyword>
<sequence>MKSTQAGHSNESILKGKFIAVGVSGGIAAYKACDLVSRLVKAGAQVQVILTASATRFVGPLTFQTLSGRPVITEMFDEPKQWNVAHVSVADAADLFVLAPATANIIGKLRCGIADDFLSTTLLAIRAPLVIAPAMNVNMFNHPAVQENLAVLQSRGAVIVEPDEGRLACGVTGKGRLAEVERILAAIEEMLAGRERTSTEVAPCRQGDPETAANAGKSIETGAGCSELAGCRVLITAGGTREPIDPVRYISNRSSGKMGYALAREALRRGAEVILVTTPTGLPLPEGAEVVPVESAEEMYEAVTSRFDAVGVVIKAAAVADYRPAAPAEQKMKKQADRLFLELVRTPDILAELGRRKQGQVLVGFAAETNDLETHALDKLRRKNLDLMVANDVTQPGAGFGVDTNIVTLFDSLGGKEKLDLMTKEEVACRIFDRVIQILSNSCD</sequence>
<dbReference type="GO" id="GO:0015937">
    <property type="term" value="P:coenzyme A biosynthetic process"/>
    <property type="evidence" value="ECO:0007669"/>
    <property type="project" value="UniProtKB-UniRule"/>
</dbReference>
<dbReference type="UniPathway" id="UPA00241">
    <property type="reaction ID" value="UER00353"/>
</dbReference>
<evidence type="ECO:0000259" key="5">
    <source>
        <dbReference type="Pfam" id="PF02441"/>
    </source>
</evidence>
<dbReference type="EMBL" id="WXEY01000003">
    <property type="protein sequence ID" value="MZP29044.1"/>
    <property type="molecule type" value="Genomic_DNA"/>
</dbReference>
<dbReference type="PANTHER" id="PTHR14359">
    <property type="entry name" value="HOMO-OLIGOMERIC FLAVIN CONTAINING CYS DECARBOXYLASE FAMILY"/>
    <property type="match status" value="1"/>
</dbReference>
<dbReference type="SUPFAM" id="SSF102645">
    <property type="entry name" value="CoaB-like"/>
    <property type="match status" value="1"/>
</dbReference>
<dbReference type="Pfam" id="PF04127">
    <property type="entry name" value="DFP"/>
    <property type="match status" value="1"/>
</dbReference>
<dbReference type="HAMAP" id="MF_02225">
    <property type="entry name" value="CoaBC"/>
    <property type="match status" value="1"/>
</dbReference>
<dbReference type="InterPro" id="IPR005252">
    <property type="entry name" value="CoaBC"/>
</dbReference>
<feature type="binding site" evidence="3">
    <location>
        <begin position="347"/>
        <end position="350"/>
    </location>
    <ligand>
        <name>CTP</name>
        <dbReference type="ChEBI" id="CHEBI:37563"/>
    </ligand>
</feature>
<dbReference type="GO" id="GO:0015941">
    <property type="term" value="P:pantothenate catabolic process"/>
    <property type="evidence" value="ECO:0007669"/>
    <property type="project" value="InterPro"/>
</dbReference>
<comment type="pathway">
    <text evidence="3 4">Cofactor biosynthesis; coenzyme A biosynthesis; CoA from (R)-pantothenate: step 3/5.</text>
</comment>
<evidence type="ECO:0000256" key="3">
    <source>
        <dbReference type="HAMAP-Rule" id="MF_02225"/>
    </source>
</evidence>
<feature type="binding site" evidence="3">
    <location>
        <position position="365"/>
    </location>
    <ligand>
        <name>CTP</name>
        <dbReference type="ChEBI" id="CHEBI:37563"/>
    </ligand>
</feature>
<keyword evidence="8" id="KW-1185">Reference proteome</keyword>
<comment type="function">
    <text evidence="4">Catalyzes two steps in the biosynthesis of coenzyme A. In the first step cysteine is conjugated to 4'-phosphopantothenate to form 4-phosphopantothenoylcysteine, in the latter compound is decarboxylated to form 4'-phosphopantotheine.</text>
</comment>
<dbReference type="Gene3D" id="3.40.50.1950">
    <property type="entry name" value="Flavin prenyltransferase-like"/>
    <property type="match status" value="1"/>
</dbReference>
<evidence type="ECO:0000259" key="6">
    <source>
        <dbReference type="Pfam" id="PF04127"/>
    </source>
</evidence>
<comment type="similarity">
    <text evidence="3 4">In the N-terminal section; belongs to the HFCD (homo-oligomeric flavin containing Cys decarboxylase) superfamily.</text>
</comment>
<keyword evidence="3 4" id="KW-0285">Flavoprotein</keyword>
<name>A0A845L2I2_9FIRM</name>